<dbReference type="EMBL" id="QKZL01000058">
    <property type="protein sequence ID" value="PZX09943.1"/>
    <property type="molecule type" value="Genomic_DNA"/>
</dbReference>
<keyword evidence="1" id="KW-0233">DNA recombination</keyword>
<dbReference type="SUPFAM" id="SSF56349">
    <property type="entry name" value="DNA breaking-rejoining enzymes"/>
    <property type="match status" value="1"/>
</dbReference>
<protein>
    <submittedName>
        <fullName evidence="3">Phage integrase family protein</fullName>
    </submittedName>
</protein>
<keyword evidence="4" id="KW-1185">Reference proteome</keyword>
<comment type="caution">
    <text evidence="3">The sequence shown here is derived from an EMBL/GenBank/DDBJ whole genome shotgun (WGS) entry which is preliminary data.</text>
</comment>
<feature type="domain" description="Tyr recombinase" evidence="2">
    <location>
        <begin position="150"/>
        <end position="347"/>
    </location>
</feature>
<dbReference type="GO" id="GO:0003677">
    <property type="term" value="F:DNA binding"/>
    <property type="evidence" value="ECO:0007669"/>
    <property type="project" value="InterPro"/>
</dbReference>
<evidence type="ECO:0000259" key="2">
    <source>
        <dbReference type="PROSITE" id="PS51898"/>
    </source>
</evidence>
<evidence type="ECO:0000256" key="1">
    <source>
        <dbReference type="ARBA" id="ARBA00023172"/>
    </source>
</evidence>
<organism evidence="3 4">
    <name type="scientific">Palleronia aestuarii</name>
    <dbReference type="NCBI Taxonomy" id="568105"/>
    <lineage>
        <taxon>Bacteria</taxon>
        <taxon>Pseudomonadati</taxon>
        <taxon>Pseudomonadota</taxon>
        <taxon>Alphaproteobacteria</taxon>
        <taxon>Rhodobacterales</taxon>
        <taxon>Roseobacteraceae</taxon>
        <taxon>Palleronia</taxon>
    </lineage>
</organism>
<evidence type="ECO:0000313" key="4">
    <source>
        <dbReference type="Proteomes" id="UP000248916"/>
    </source>
</evidence>
<accession>A0A2W7MQU7</accession>
<dbReference type="PROSITE" id="PS51898">
    <property type="entry name" value="TYR_RECOMBINASE"/>
    <property type="match status" value="1"/>
</dbReference>
<dbReference type="OrthoDB" id="6388170at2"/>
<dbReference type="AlphaFoldDB" id="A0A2W7MQU7"/>
<dbReference type="Pfam" id="PF00589">
    <property type="entry name" value="Phage_integrase"/>
    <property type="match status" value="1"/>
</dbReference>
<dbReference type="InterPro" id="IPR002104">
    <property type="entry name" value="Integrase_catalytic"/>
</dbReference>
<dbReference type="RefSeq" id="WP_146259524.1">
    <property type="nucleotide sequence ID" value="NZ_QKZL01000058.1"/>
</dbReference>
<reference evidence="3 4" key="1">
    <citation type="submission" date="2018-06" db="EMBL/GenBank/DDBJ databases">
        <title>Genomic Encyclopedia of Archaeal and Bacterial Type Strains, Phase II (KMG-II): from individual species to whole genera.</title>
        <authorList>
            <person name="Goeker M."/>
        </authorList>
    </citation>
    <scope>NUCLEOTIDE SEQUENCE [LARGE SCALE GENOMIC DNA]</scope>
    <source>
        <strain evidence="3 4">DSM 22009</strain>
    </source>
</reference>
<dbReference type="CDD" id="cd00397">
    <property type="entry name" value="DNA_BRE_C"/>
    <property type="match status" value="1"/>
</dbReference>
<evidence type="ECO:0000313" key="3">
    <source>
        <dbReference type="EMBL" id="PZX09943.1"/>
    </source>
</evidence>
<name>A0A2W7MQU7_9RHOB</name>
<sequence length="358" mass="40057">MYRLPPETFPVSFREDLDRLVAWLGQPDILDDESYRRALRPETVRQYRIQLLRFASELVHAGVAVTDLVSVRNLLGPALAERGLRQMLARNGGETSRHISEMARLLGNLANKLIAPEVDRAALSRLAGKLAVRPQVGMTPKNRGRLRVLQEPRHQTRILNLPDKVFARPVKSGGHRLLVAREDALAIAILLNCPIRVKNLAALELVRHIQRPGDGKVYLVLEEEDTKTGRAIEFELPCDVVRLLDAHLATRAPHLCPHGTPYLFPQRTGAAPIQPSCLAGRIAKRVRRETGLEMNVHLFRHFAVMLSLDANPGGYEVARRLLGHSDLSHTINMYSGLEVRTATRAYSDLMAELKAGKR</sequence>
<dbReference type="GO" id="GO:0006310">
    <property type="term" value="P:DNA recombination"/>
    <property type="evidence" value="ECO:0007669"/>
    <property type="project" value="UniProtKB-KW"/>
</dbReference>
<proteinExistence type="predicted"/>
<dbReference type="Gene3D" id="1.10.443.10">
    <property type="entry name" value="Intergrase catalytic core"/>
    <property type="match status" value="1"/>
</dbReference>
<dbReference type="Proteomes" id="UP000248916">
    <property type="component" value="Unassembled WGS sequence"/>
</dbReference>
<dbReference type="InterPro" id="IPR013762">
    <property type="entry name" value="Integrase-like_cat_sf"/>
</dbReference>
<dbReference type="GO" id="GO:0015074">
    <property type="term" value="P:DNA integration"/>
    <property type="evidence" value="ECO:0007669"/>
    <property type="project" value="InterPro"/>
</dbReference>
<dbReference type="InterPro" id="IPR011010">
    <property type="entry name" value="DNA_brk_join_enz"/>
</dbReference>
<gene>
    <name evidence="3" type="ORF">LX81_04347</name>
</gene>